<keyword evidence="2" id="KW-0479">Metal-binding</keyword>
<dbReference type="Gene3D" id="2.60.40.420">
    <property type="entry name" value="Cupredoxins - blue copper proteins"/>
    <property type="match status" value="3"/>
</dbReference>
<evidence type="ECO:0000313" key="5">
    <source>
        <dbReference type="EMBL" id="CAB4030051.1"/>
    </source>
</evidence>
<sequence length="917" mass="103422">MLCHALHASTNYPSVIIKSPDTDVFFIALNASSVIPSNVYFETVNQKNLRIISLDKVRLHYGPQWCSAFVGLHSFTGCDSISSFYGKGKATALKVARSKDEHANTFANLGVYIPSPAELIDELVKYVCHLYGYENESDVNLVRYHAFKSGKFEEELLPPNTNSLRMHINRAAYQCHIWRNATLPHFNTGNFTDHGWGIDGDGVVCVKWMNIPPAPASILELVNCKCTKGCGNNRCSCRKSSLKCTELCKCHDCQNSDANDESDDSDSYDCSQSNMWSLLLLAVPCLAVLPTDPPPKECFAEAATKYITCQHIIGRPAACHCTGVEPACYIKMILSKTVTKLNKTLFLINGTYPGPTIIVRYRGVVAIDVYNTMDEDTSIHFHGMRQRSVPWIDGVGNITQYPIPAHGKFRYIFRAQPQGTHWYHSHMRYQRDSGLFGALIVHEPEASFPFFPETFEDQPERKTVAIVDTMINPQTSLMGRTSVLPRYCLPDGSGIPVQFDHIRFQMNGQRLPRSAVFVGLNTQIEFYVVGGTNYRFRIISATKENIFVISIDHHKMYVMATDGYIVEPFETDYLVVHVSERYDFILKAKEDVPSGSKFPIRIQSLAVLCNDSSKLAGESYGFLVYKNRFEPMRPALPERLIVQNGRCNDKYNPCKVLNCPFEKMPKDYSNQGSYMMCFNVLVLHLRIPTPQGEYPSSVVKPEDEFFFNFHQTKDGLINGIKFDFPEEPILLSTDIKNECAYPVKCEKVGQRYCRHTVYLNDYGSSTRFVLSSLRLPVRITHPIHMHGHSYFIAKIGYPEYDESGRITVPNKDLKMPSCGHPTWSDGTPGGIVVDSTTVRKDTVIVPAGGYVVIHLLQNNPGWWFMHCHIDYHLNHGMAIAIGENPIAASTPPGPLHHATDEFCFTLRTFLFKENING</sequence>
<dbReference type="Pfam" id="PF00394">
    <property type="entry name" value="Cu-oxidase"/>
    <property type="match status" value="1"/>
</dbReference>
<dbReference type="InterPro" id="IPR033467">
    <property type="entry name" value="Tesmin/TSO1-like_CXC"/>
</dbReference>
<dbReference type="GO" id="GO:0006826">
    <property type="term" value="P:iron ion transport"/>
    <property type="evidence" value="ECO:0007669"/>
    <property type="project" value="TreeGrafter"/>
</dbReference>
<dbReference type="PROSITE" id="PS00080">
    <property type="entry name" value="MULTICOPPER_OXIDASE2"/>
    <property type="match status" value="1"/>
</dbReference>
<dbReference type="EMBL" id="CACRXK020016592">
    <property type="protein sequence ID" value="CAB4030051.1"/>
    <property type="molecule type" value="Genomic_DNA"/>
</dbReference>
<dbReference type="InterPro" id="IPR008972">
    <property type="entry name" value="Cupredoxin"/>
</dbReference>
<organism evidence="5 6">
    <name type="scientific">Paramuricea clavata</name>
    <name type="common">Red gorgonian</name>
    <name type="synonym">Violescent sea-whip</name>
    <dbReference type="NCBI Taxonomy" id="317549"/>
    <lineage>
        <taxon>Eukaryota</taxon>
        <taxon>Metazoa</taxon>
        <taxon>Cnidaria</taxon>
        <taxon>Anthozoa</taxon>
        <taxon>Octocorallia</taxon>
        <taxon>Malacalcyonacea</taxon>
        <taxon>Plexauridae</taxon>
        <taxon>Paramuricea</taxon>
    </lineage>
</organism>
<reference evidence="5" key="1">
    <citation type="submission" date="2020-04" db="EMBL/GenBank/DDBJ databases">
        <authorList>
            <person name="Alioto T."/>
            <person name="Alioto T."/>
            <person name="Gomez Garrido J."/>
        </authorList>
    </citation>
    <scope>NUCLEOTIDE SEQUENCE</scope>
    <source>
        <strain evidence="5">A484AB</strain>
    </source>
</reference>
<dbReference type="Pfam" id="PF07731">
    <property type="entry name" value="Cu-oxidase_2"/>
    <property type="match status" value="1"/>
</dbReference>
<dbReference type="GO" id="GO:0005507">
    <property type="term" value="F:copper ion binding"/>
    <property type="evidence" value="ECO:0007669"/>
    <property type="project" value="InterPro"/>
</dbReference>
<evidence type="ECO:0000256" key="3">
    <source>
        <dbReference type="ARBA" id="ARBA00023002"/>
    </source>
</evidence>
<dbReference type="GO" id="GO:0016491">
    <property type="term" value="F:oxidoreductase activity"/>
    <property type="evidence" value="ECO:0007669"/>
    <property type="project" value="UniProtKB-KW"/>
</dbReference>
<comment type="caution">
    <text evidence="5">The sequence shown here is derived from an EMBL/GenBank/DDBJ whole genome shotgun (WGS) entry which is preliminary data.</text>
</comment>
<comment type="similarity">
    <text evidence="1">Belongs to the multicopper oxidase family.</text>
</comment>
<dbReference type="Pfam" id="PF07732">
    <property type="entry name" value="Cu-oxidase_3"/>
    <property type="match status" value="1"/>
</dbReference>
<dbReference type="Proteomes" id="UP001152795">
    <property type="component" value="Unassembled WGS sequence"/>
</dbReference>
<proteinExistence type="inferred from homology"/>
<keyword evidence="4" id="KW-0186">Copper</keyword>
<keyword evidence="6" id="KW-1185">Reference proteome</keyword>
<dbReference type="PANTHER" id="PTHR11709">
    <property type="entry name" value="MULTI-COPPER OXIDASE"/>
    <property type="match status" value="1"/>
</dbReference>
<name>A0A7D9JHU8_PARCT</name>
<dbReference type="SMART" id="SM01114">
    <property type="entry name" value="CXC"/>
    <property type="match status" value="1"/>
</dbReference>
<dbReference type="AlphaFoldDB" id="A0A7D9JHU8"/>
<evidence type="ECO:0000313" key="6">
    <source>
        <dbReference type="Proteomes" id="UP001152795"/>
    </source>
</evidence>
<evidence type="ECO:0000256" key="4">
    <source>
        <dbReference type="ARBA" id="ARBA00023008"/>
    </source>
</evidence>
<keyword evidence="3" id="KW-0560">Oxidoreductase</keyword>
<dbReference type="InterPro" id="IPR045087">
    <property type="entry name" value="Cu-oxidase_fam"/>
</dbReference>
<dbReference type="InterPro" id="IPR001117">
    <property type="entry name" value="Cu-oxidase_2nd"/>
</dbReference>
<protein>
    <submittedName>
        <fullName evidence="5">Laccase-like, partial</fullName>
    </submittedName>
</protein>
<dbReference type="PANTHER" id="PTHR11709:SF394">
    <property type="entry name" value="FI03373P-RELATED"/>
    <property type="match status" value="1"/>
</dbReference>
<dbReference type="OrthoDB" id="2121828at2759"/>
<dbReference type="InterPro" id="IPR011706">
    <property type="entry name" value="Cu-oxidase_C"/>
</dbReference>
<dbReference type="InterPro" id="IPR002355">
    <property type="entry name" value="Cu_oxidase_Cu_BS"/>
</dbReference>
<accession>A0A7D9JHU8</accession>
<evidence type="ECO:0000256" key="2">
    <source>
        <dbReference type="ARBA" id="ARBA00022723"/>
    </source>
</evidence>
<evidence type="ECO:0000256" key="1">
    <source>
        <dbReference type="ARBA" id="ARBA00010609"/>
    </source>
</evidence>
<dbReference type="InterPro" id="IPR011707">
    <property type="entry name" value="Cu-oxidase-like_N"/>
</dbReference>
<gene>
    <name evidence="5" type="ORF">PACLA_8A051571</name>
</gene>
<dbReference type="SUPFAM" id="SSF49503">
    <property type="entry name" value="Cupredoxins"/>
    <property type="match status" value="3"/>
</dbReference>
<dbReference type="GO" id="GO:0005886">
    <property type="term" value="C:plasma membrane"/>
    <property type="evidence" value="ECO:0007669"/>
    <property type="project" value="TreeGrafter"/>
</dbReference>